<evidence type="ECO:0000313" key="3">
    <source>
        <dbReference type="Proteomes" id="UP000014680"/>
    </source>
</evidence>
<gene>
    <name evidence="2" type="ORF">EIN_471700</name>
</gene>
<dbReference type="VEuPathDB" id="AmoebaDB:EIN_471700"/>
<dbReference type="OrthoDB" id="30378at2759"/>
<accession>L7FL71</accession>
<protein>
    <submittedName>
        <fullName evidence="2">Uncharacterized protein</fullName>
    </submittedName>
</protein>
<evidence type="ECO:0000256" key="1">
    <source>
        <dbReference type="SAM" id="SignalP"/>
    </source>
</evidence>
<dbReference type="Proteomes" id="UP000014680">
    <property type="component" value="Unassembled WGS sequence"/>
</dbReference>
<reference evidence="2 3" key="1">
    <citation type="submission" date="2012-10" db="EMBL/GenBank/DDBJ databases">
        <authorList>
            <person name="Zafar N."/>
            <person name="Inman J."/>
            <person name="Hall N."/>
            <person name="Lorenzi H."/>
            <person name="Caler E."/>
        </authorList>
    </citation>
    <scope>NUCLEOTIDE SEQUENCE [LARGE SCALE GENOMIC DNA]</scope>
    <source>
        <strain evidence="2 3">IP1</strain>
    </source>
</reference>
<feature type="signal peptide" evidence="1">
    <location>
        <begin position="1"/>
        <end position="19"/>
    </location>
</feature>
<keyword evidence="3" id="KW-1185">Reference proteome</keyword>
<evidence type="ECO:0000313" key="2">
    <source>
        <dbReference type="EMBL" id="ELP86801.1"/>
    </source>
</evidence>
<dbReference type="EMBL" id="KB206914">
    <property type="protein sequence ID" value="ELP86801.1"/>
    <property type="molecule type" value="Genomic_DNA"/>
</dbReference>
<organism evidence="2 3">
    <name type="scientific">Entamoeba invadens IP1</name>
    <dbReference type="NCBI Taxonomy" id="370355"/>
    <lineage>
        <taxon>Eukaryota</taxon>
        <taxon>Amoebozoa</taxon>
        <taxon>Evosea</taxon>
        <taxon>Archamoebae</taxon>
        <taxon>Mastigamoebida</taxon>
        <taxon>Entamoebidae</taxon>
        <taxon>Entamoeba</taxon>
    </lineage>
</organism>
<name>L7FL71_ENTIV</name>
<dbReference type="AlphaFoldDB" id="L7FL71"/>
<proteinExistence type="predicted"/>
<dbReference type="RefSeq" id="XP_004253572.1">
    <property type="nucleotide sequence ID" value="XM_004253524.1"/>
</dbReference>
<feature type="chain" id="PRO_5003974023" evidence="1">
    <location>
        <begin position="20"/>
        <end position="460"/>
    </location>
</feature>
<dbReference type="KEGG" id="eiv:EIN_471700"/>
<keyword evidence="1" id="KW-0732">Signal</keyword>
<sequence>MYVLFFVFVLTTNGYQCQCTPAGTDDAAGFIPLNCDKNHDTICFSYNFIFFYTTYYFNEIVITNNLGLYSYIDFQWQNINGFTIISNFVLLCFANIHSNNNFYIKPKAVINVLKNTTAIGRLSIAGNIELENPELNNPQIIMWNSTYLHLNYKYVSRQNFEIKNPTGNTKCFDVISLNDKSNIDTSTNTDHITSDMFNYSYNFTDGKGYLISNKKLIRFCPNGILLDKDVVCTLKSQYYKIQSPINMEYTFDYPHCHCNDDANVNCKLKFTSEINEFGFFDADLSNTELLVDRNVTIFRLKQAKQVNIYDDVELSISSYFNDSKFVFTFGSVTTSDEKNDYKFASFKYSTSSNTFVCEGNLNYDLSLNQNITNFKIECPNIIKSLNLYENSKIFISKGTISSKICQINFSEFGKSFVFIANTNNNEVVSNCYLFEVTKNRVNCILCTSKYQLVNGKVFSS</sequence>
<dbReference type="GeneID" id="14885779"/>